<comment type="caution">
    <text evidence="2">The sequence shown here is derived from an EMBL/GenBank/DDBJ whole genome shotgun (WGS) entry which is preliminary data.</text>
</comment>
<accession>A0AB34J0A6</accession>
<protein>
    <recommendedName>
        <fullName evidence="4">Chorein N-terminal domain-containing protein</fullName>
    </recommendedName>
</protein>
<dbReference type="InterPro" id="IPR026847">
    <property type="entry name" value="VPS13"/>
</dbReference>
<dbReference type="GO" id="GO:0045053">
    <property type="term" value="P:protein retention in Golgi apparatus"/>
    <property type="evidence" value="ECO:0007669"/>
    <property type="project" value="TreeGrafter"/>
</dbReference>
<dbReference type="PANTHER" id="PTHR16166">
    <property type="entry name" value="VACUOLAR PROTEIN SORTING-ASSOCIATED PROTEIN VPS13"/>
    <property type="match status" value="1"/>
</dbReference>
<organism evidence="2 3">
    <name type="scientific">Prymnesium parvum</name>
    <name type="common">Toxic golden alga</name>
    <dbReference type="NCBI Taxonomy" id="97485"/>
    <lineage>
        <taxon>Eukaryota</taxon>
        <taxon>Haptista</taxon>
        <taxon>Haptophyta</taxon>
        <taxon>Prymnesiophyceae</taxon>
        <taxon>Prymnesiales</taxon>
        <taxon>Prymnesiaceae</taxon>
        <taxon>Prymnesium</taxon>
    </lineage>
</organism>
<evidence type="ECO:0008006" key="4">
    <source>
        <dbReference type="Google" id="ProtNLM"/>
    </source>
</evidence>
<name>A0AB34J0A6_PRYPA</name>
<proteinExistence type="inferred from homology"/>
<dbReference type="AlphaFoldDB" id="A0AB34J0A6"/>
<evidence type="ECO:0000313" key="2">
    <source>
        <dbReference type="EMBL" id="KAL1510341.1"/>
    </source>
</evidence>
<gene>
    <name evidence="2" type="ORF">AB1Y20_006657</name>
</gene>
<sequence length="937" mass="104635">MFAINNVIDEFLTKRLKRYLAMTDDKRFSDIVVKDGNVLVHHLLLRPETVNAKLAELHIPAQVKMCSCHKVEVRIPWFSLSTKNLEVVVENLMVLLHVLPASDVTVCAAREREILEAMKAFVERQRRPAQGRHAEGEDLERKPGLFARLKAKLQESFRPHVKLKNIHIRYEQFPRSGGGRRVSDGIVHLSDAFSLGFILSHLTIRRDDGGDDNPSTTRVKFTLDSVGSYCHTWEEEGEVADDVGFARTSHSHDDAFFSEQQRLRERMLQLYHSFLNGAASGRSQRTSTPSRKGWLFGPISLRGTLLNAAFSASQLSRPERNITLKVPPLCFSLTSRQLSAFAAIEGVIVGHRLLHAYLPLRPARRVKGGARARAFWQAAGHAVITVASRRKGMRMHVMEALALKKVYMKIHFKMLAAAPADETDDLEELLAARKYLSAEDEKQLRRIDDVVSPHVTAYWRVLACVQHAHELVMQRARNSSPISKTLHHLGQAIGRKSKVLGLSLDAELSDELKEFEVQLNKGRRPPAKSVLPPAFVHTLLTVHLDLLRVQLFLAAGERSEQLLEVLSADVQIMEVRHAISRLKKVIDMQLHKLTIIDPRGAAGGGAPAPVLSITGEAFSKASSVALFTGVSSNEATFLESLKLQGKVGYRTVGTPRGSAFKRWISRRGLLSLLCGWMRKPSVDYSDKEKELALRKAKEQHSVKSASTISECLPVERAVPVHAISASVFMAGEGNSGVHATIGMVNIYYMGSFFERQAEFFQRVEQTLQRSSVLGTSRLRKKYPHMLRNINFHLKRHWWKLQSSLFSLIASSALTVTILPSMPVLDVTVAGIHGRFATECKRGRLDALHRCINVSYELQKISVPALHLTRGFTPGTNELEAKAKLFGTFRVSAPETLLLIEQLAKHASPDANQHRATEVLEHVVAKHTRMAVDSALVA</sequence>
<comment type="similarity">
    <text evidence="1">Belongs to the VPS13 family.</text>
</comment>
<evidence type="ECO:0000313" key="3">
    <source>
        <dbReference type="Proteomes" id="UP001515480"/>
    </source>
</evidence>
<dbReference type="GO" id="GO:0006623">
    <property type="term" value="P:protein targeting to vacuole"/>
    <property type="evidence" value="ECO:0007669"/>
    <property type="project" value="TreeGrafter"/>
</dbReference>
<reference evidence="2 3" key="1">
    <citation type="journal article" date="2024" name="Science">
        <title>Giant polyketide synthase enzymes in the biosynthesis of giant marine polyether toxins.</title>
        <authorList>
            <person name="Fallon T.R."/>
            <person name="Shende V.V."/>
            <person name="Wierzbicki I.H."/>
            <person name="Pendleton A.L."/>
            <person name="Watervoot N.F."/>
            <person name="Auber R.P."/>
            <person name="Gonzalez D.J."/>
            <person name="Wisecaver J.H."/>
            <person name="Moore B.S."/>
        </authorList>
    </citation>
    <scope>NUCLEOTIDE SEQUENCE [LARGE SCALE GENOMIC DNA]</scope>
    <source>
        <strain evidence="2 3">12B1</strain>
    </source>
</reference>
<dbReference type="Proteomes" id="UP001515480">
    <property type="component" value="Unassembled WGS sequence"/>
</dbReference>
<dbReference type="EMBL" id="JBGBPQ010000015">
    <property type="protein sequence ID" value="KAL1510341.1"/>
    <property type="molecule type" value="Genomic_DNA"/>
</dbReference>
<keyword evidence="3" id="KW-1185">Reference proteome</keyword>
<dbReference type="PANTHER" id="PTHR16166:SF93">
    <property type="entry name" value="INTERMEMBRANE LIPID TRANSFER PROTEIN VPS13"/>
    <property type="match status" value="1"/>
</dbReference>
<evidence type="ECO:0000256" key="1">
    <source>
        <dbReference type="ARBA" id="ARBA00006545"/>
    </source>
</evidence>